<evidence type="ECO:0000313" key="2">
    <source>
        <dbReference type="Proteomes" id="UP000887116"/>
    </source>
</evidence>
<dbReference type="Proteomes" id="UP000887116">
    <property type="component" value="Unassembled WGS sequence"/>
</dbReference>
<dbReference type="EMBL" id="BMAO01031972">
    <property type="protein sequence ID" value="GFQ78947.1"/>
    <property type="molecule type" value="Genomic_DNA"/>
</dbReference>
<protein>
    <submittedName>
        <fullName evidence="1">Uncharacterized protein</fullName>
    </submittedName>
</protein>
<proteinExistence type="predicted"/>
<gene>
    <name evidence="1" type="ORF">TNCT_643441</name>
</gene>
<evidence type="ECO:0000313" key="1">
    <source>
        <dbReference type="EMBL" id="GFQ78947.1"/>
    </source>
</evidence>
<organism evidence="1 2">
    <name type="scientific">Trichonephila clavata</name>
    <name type="common">Joro spider</name>
    <name type="synonym">Nephila clavata</name>
    <dbReference type="NCBI Taxonomy" id="2740835"/>
    <lineage>
        <taxon>Eukaryota</taxon>
        <taxon>Metazoa</taxon>
        <taxon>Ecdysozoa</taxon>
        <taxon>Arthropoda</taxon>
        <taxon>Chelicerata</taxon>
        <taxon>Arachnida</taxon>
        <taxon>Araneae</taxon>
        <taxon>Araneomorphae</taxon>
        <taxon>Entelegynae</taxon>
        <taxon>Araneoidea</taxon>
        <taxon>Nephilidae</taxon>
        <taxon>Trichonephila</taxon>
    </lineage>
</organism>
<keyword evidence="2" id="KW-1185">Reference proteome</keyword>
<sequence>MIILTFSPPPLQISVRSLTILVLTKQQYGQCRQVDKAHPATQIFRLTALLKTSSSSAAFLVSGKPRSSHAILR</sequence>
<dbReference type="AlphaFoldDB" id="A0A8X6HQ23"/>
<name>A0A8X6HQ23_TRICU</name>
<comment type="caution">
    <text evidence="1">The sequence shown here is derived from an EMBL/GenBank/DDBJ whole genome shotgun (WGS) entry which is preliminary data.</text>
</comment>
<reference evidence="1" key="1">
    <citation type="submission" date="2020-07" db="EMBL/GenBank/DDBJ databases">
        <title>Multicomponent nature underlies the extraordinary mechanical properties of spider dragline silk.</title>
        <authorList>
            <person name="Kono N."/>
            <person name="Nakamura H."/>
            <person name="Mori M."/>
            <person name="Yoshida Y."/>
            <person name="Ohtoshi R."/>
            <person name="Malay A.D."/>
            <person name="Moran D.A.P."/>
            <person name="Tomita M."/>
            <person name="Numata K."/>
            <person name="Arakawa K."/>
        </authorList>
    </citation>
    <scope>NUCLEOTIDE SEQUENCE</scope>
</reference>
<accession>A0A8X6HQ23</accession>